<keyword evidence="10" id="KW-1133">Transmembrane helix</keyword>
<keyword evidence="6 8" id="KW-0408">Iron</keyword>
<accession>A0A4R8PV99</accession>
<dbReference type="InterPro" id="IPR036396">
    <property type="entry name" value="Cyt_P450_sf"/>
</dbReference>
<dbReference type="GO" id="GO:0020037">
    <property type="term" value="F:heme binding"/>
    <property type="evidence" value="ECO:0007669"/>
    <property type="project" value="InterPro"/>
</dbReference>
<feature type="transmembrane region" description="Helical" evidence="10">
    <location>
        <begin position="39"/>
        <end position="56"/>
    </location>
</feature>
<dbReference type="PANTHER" id="PTHR24305">
    <property type="entry name" value="CYTOCHROME P450"/>
    <property type="match status" value="1"/>
</dbReference>
<dbReference type="PRINTS" id="PR00385">
    <property type="entry name" value="P450"/>
</dbReference>
<keyword evidence="12" id="KW-1185">Reference proteome</keyword>
<dbReference type="Proteomes" id="UP000295083">
    <property type="component" value="Unassembled WGS sequence"/>
</dbReference>
<name>A0A4R8PV99_9PEZI</name>
<dbReference type="GO" id="GO:0016705">
    <property type="term" value="F:oxidoreductase activity, acting on paired donors, with incorporation or reduction of molecular oxygen"/>
    <property type="evidence" value="ECO:0007669"/>
    <property type="project" value="InterPro"/>
</dbReference>
<evidence type="ECO:0000256" key="5">
    <source>
        <dbReference type="ARBA" id="ARBA00023002"/>
    </source>
</evidence>
<dbReference type="GO" id="GO:0004497">
    <property type="term" value="F:monooxygenase activity"/>
    <property type="evidence" value="ECO:0007669"/>
    <property type="project" value="UniProtKB-KW"/>
</dbReference>
<dbReference type="InterPro" id="IPR001128">
    <property type="entry name" value="Cyt_P450"/>
</dbReference>
<evidence type="ECO:0000256" key="10">
    <source>
        <dbReference type="SAM" id="Phobius"/>
    </source>
</evidence>
<evidence type="ECO:0000256" key="2">
    <source>
        <dbReference type="ARBA" id="ARBA00010617"/>
    </source>
</evidence>
<evidence type="ECO:0000256" key="4">
    <source>
        <dbReference type="ARBA" id="ARBA00022723"/>
    </source>
</evidence>
<keyword evidence="10" id="KW-0812">Transmembrane</keyword>
<keyword evidence="5 9" id="KW-0560">Oxidoreductase</keyword>
<organism evidence="11 12">
    <name type="scientific">Colletotrichum spinosum</name>
    <dbReference type="NCBI Taxonomy" id="1347390"/>
    <lineage>
        <taxon>Eukaryota</taxon>
        <taxon>Fungi</taxon>
        <taxon>Dikarya</taxon>
        <taxon>Ascomycota</taxon>
        <taxon>Pezizomycotina</taxon>
        <taxon>Sordariomycetes</taxon>
        <taxon>Hypocreomycetidae</taxon>
        <taxon>Glomerellales</taxon>
        <taxon>Glomerellaceae</taxon>
        <taxon>Colletotrichum</taxon>
        <taxon>Colletotrichum orbiculare species complex</taxon>
    </lineage>
</organism>
<evidence type="ECO:0000256" key="9">
    <source>
        <dbReference type="RuleBase" id="RU000461"/>
    </source>
</evidence>
<proteinExistence type="inferred from homology"/>
<dbReference type="InterPro" id="IPR050121">
    <property type="entry name" value="Cytochrome_P450_monoxygenase"/>
</dbReference>
<dbReference type="PANTHER" id="PTHR24305:SF230">
    <property type="entry name" value="P450, PUTATIVE (EUROFUNG)-RELATED"/>
    <property type="match status" value="1"/>
</dbReference>
<gene>
    <name evidence="11" type="ORF">C8035_v011239</name>
</gene>
<reference evidence="11 12" key="1">
    <citation type="submission" date="2018-11" db="EMBL/GenBank/DDBJ databases">
        <title>Genome sequence and assembly of Colletotrichum spinosum.</title>
        <authorList>
            <person name="Gan P."/>
            <person name="Shirasu K."/>
        </authorList>
    </citation>
    <scope>NUCLEOTIDE SEQUENCE [LARGE SCALE GENOMIC DNA]</scope>
    <source>
        <strain evidence="11 12">CBS 515.97</strain>
    </source>
</reference>
<dbReference type="InterPro" id="IPR017972">
    <property type="entry name" value="Cyt_P450_CS"/>
</dbReference>
<comment type="caution">
    <text evidence="11">The sequence shown here is derived from an EMBL/GenBank/DDBJ whole genome shotgun (WGS) entry which is preliminary data.</text>
</comment>
<dbReference type="EMBL" id="QAPG01000281">
    <property type="protein sequence ID" value="TDZ29368.1"/>
    <property type="molecule type" value="Genomic_DNA"/>
</dbReference>
<evidence type="ECO:0000313" key="12">
    <source>
        <dbReference type="Proteomes" id="UP000295083"/>
    </source>
</evidence>
<dbReference type="AlphaFoldDB" id="A0A4R8PV99"/>
<evidence type="ECO:0000256" key="3">
    <source>
        <dbReference type="ARBA" id="ARBA00022617"/>
    </source>
</evidence>
<dbReference type="SUPFAM" id="SSF48264">
    <property type="entry name" value="Cytochrome P450"/>
    <property type="match status" value="1"/>
</dbReference>
<feature type="transmembrane region" description="Helical" evidence="10">
    <location>
        <begin position="12"/>
        <end position="33"/>
    </location>
</feature>
<keyword evidence="10" id="KW-0472">Membrane</keyword>
<keyword evidence="7 9" id="KW-0503">Monooxygenase</keyword>
<dbReference type="PROSITE" id="PS00086">
    <property type="entry name" value="CYTOCHROME_P450"/>
    <property type="match status" value="1"/>
</dbReference>
<feature type="binding site" description="axial binding residue" evidence="8">
    <location>
        <position position="455"/>
    </location>
    <ligand>
        <name>heme</name>
        <dbReference type="ChEBI" id="CHEBI:30413"/>
    </ligand>
    <ligandPart>
        <name>Fe</name>
        <dbReference type="ChEBI" id="CHEBI:18248"/>
    </ligandPart>
</feature>
<dbReference type="GO" id="GO:0009403">
    <property type="term" value="P:toxin biosynthetic process"/>
    <property type="evidence" value="ECO:0007669"/>
    <property type="project" value="UniProtKB-ARBA"/>
</dbReference>
<sequence>MLSSPTNTGALLSIGNLLRAIIAFCSLACLISFSFFEQGYAYLFTIAAYNLFLHPLRKYPGPRLWAASRIPYSHAYLSGQMHKKILALHKEYGPIVRIAPDELSYNHPDAWKHLHGHLKNGTGDHGRDPVFTRDNKHSLIGAGREDHARFRRALSRGFSAQSMHEQEPIIKQYVDLLFQRLDAVAGSGPVNMVAWYNWTTFDIIGDLVFGEPFGCLAESKYHPWVKILFEGIKANAYKMNIQRYPLIQGLLMRFMPAELKTKREQHFELTREKVGKRLSMETHRPDFMDSMTRKTGDQALRMEELYANSAALILAGSETTATALSATTYYLVTHGGALDKLQKEVRSAFSSEDEIDILSTQKLEYAQAVVNEGLRMFPPVPTGFMRRVMEGDGVFLGQHVPRDTLVQAWHWPIYHNPAYFALPNDFVPERWLGDVRFANDCREAFQPFSVGPKGCIGKNLAYAEMRLILARMVWTFDMRIADESRGWDERGRVYLAWEKGPLNVYLSPRKLE</sequence>
<protein>
    <submittedName>
        <fullName evidence="11">Trichothecene C-15 hydroxylase</fullName>
    </submittedName>
</protein>
<evidence type="ECO:0000256" key="6">
    <source>
        <dbReference type="ARBA" id="ARBA00023004"/>
    </source>
</evidence>
<dbReference type="Gene3D" id="1.10.630.10">
    <property type="entry name" value="Cytochrome P450"/>
    <property type="match status" value="1"/>
</dbReference>
<comment type="similarity">
    <text evidence="2 9">Belongs to the cytochrome P450 family.</text>
</comment>
<comment type="cofactor">
    <cofactor evidence="1 8">
        <name>heme</name>
        <dbReference type="ChEBI" id="CHEBI:30413"/>
    </cofactor>
</comment>
<keyword evidence="3 8" id="KW-0349">Heme</keyword>
<evidence type="ECO:0000313" key="11">
    <source>
        <dbReference type="EMBL" id="TDZ29368.1"/>
    </source>
</evidence>
<dbReference type="FunFam" id="1.10.630.10:FF:000047">
    <property type="entry name" value="Cytochrome P450 monooxygenase"/>
    <property type="match status" value="1"/>
</dbReference>
<dbReference type="Pfam" id="PF00067">
    <property type="entry name" value="p450"/>
    <property type="match status" value="1"/>
</dbReference>
<dbReference type="CDD" id="cd11058">
    <property type="entry name" value="CYP60B-like"/>
    <property type="match status" value="1"/>
</dbReference>
<evidence type="ECO:0000256" key="1">
    <source>
        <dbReference type="ARBA" id="ARBA00001971"/>
    </source>
</evidence>
<keyword evidence="4 8" id="KW-0479">Metal-binding</keyword>
<evidence type="ECO:0000256" key="7">
    <source>
        <dbReference type="ARBA" id="ARBA00023033"/>
    </source>
</evidence>
<dbReference type="GO" id="GO:0005506">
    <property type="term" value="F:iron ion binding"/>
    <property type="evidence" value="ECO:0007669"/>
    <property type="project" value="InterPro"/>
</dbReference>
<dbReference type="PRINTS" id="PR00463">
    <property type="entry name" value="EP450I"/>
</dbReference>
<evidence type="ECO:0000256" key="8">
    <source>
        <dbReference type="PIRSR" id="PIRSR602401-1"/>
    </source>
</evidence>
<dbReference type="InterPro" id="IPR002401">
    <property type="entry name" value="Cyt_P450_E_grp-I"/>
</dbReference>